<evidence type="ECO:0000313" key="1">
    <source>
        <dbReference type="EMBL" id="QJA91894.1"/>
    </source>
</evidence>
<reference evidence="1" key="1">
    <citation type="submission" date="2020-03" db="EMBL/GenBank/DDBJ databases">
        <title>The deep terrestrial virosphere.</title>
        <authorList>
            <person name="Holmfeldt K."/>
            <person name="Nilsson E."/>
            <person name="Simone D."/>
            <person name="Lopez-Fernandez M."/>
            <person name="Wu X."/>
            <person name="de Brujin I."/>
            <person name="Lundin D."/>
            <person name="Andersson A."/>
            <person name="Bertilsson S."/>
            <person name="Dopson M."/>
        </authorList>
    </citation>
    <scope>NUCLEOTIDE SEQUENCE</scope>
    <source>
        <strain evidence="1">MM415B03234</strain>
    </source>
</reference>
<sequence>MKIFNPTTEFSEALADVEALQNAMATGTRYPDEGLIDLSKVPVEALTVLCKYQGEDE</sequence>
<accession>A0A6M3LEY2</accession>
<protein>
    <submittedName>
        <fullName evidence="1">Uncharacterized protein</fullName>
    </submittedName>
</protein>
<gene>
    <name evidence="1" type="ORF">MM415B03234_0004</name>
</gene>
<dbReference type="EMBL" id="MT143022">
    <property type="protein sequence ID" value="QJA91894.1"/>
    <property type="molecule type" value="Genomic_DNA"/>
</dbReference>
<proteinExistence type="predicted"/>
<dbReference type="AlphaFoldDB" id="A0A6M3LEY2"/>
<organism evidence="1">
    <name type="scientific">viral metagenome</name>
    <dbReference type="NCBI Taxonomy" id="1070528"/>
    <lineage>
        <taxon>unclassified sequences</taxon>
        <taxon>metagenomes</taxon>
        <taxon>organismal metagenomes</taxon>
    </lineage>
</organism>
<name>A0A6M3LEY2_9ZZZZ</name>